<organism evidence="2 3">
    <name type="scientific">Aldrovandia affinis</name>
    <dbReference type="NCBI Taxonomy" id="143900"/>
    <lineage>
        <taxon>Eukaryota</taxon>
        <taxon>Metazoa</taxon>
        <taxon>Chordata</taxon>
        <taxon>Craniata</taxon>
        <taxon>Vertebrata</taxon>
        <taxon>Euteleostomi</taxon>
        <taxon>Actinopterygii</taxon>
        <taxon>Neopterygii</taxon>
        <taxon>Teleostei</taxon>
        <taxon>Notacanthiformes</taxon>
        <taxon>Halosauridae</taxon>
        <taxon>Aldrovandia</taxon>
    </lineage>
</organism>
<accession>A0AAD7S857</accession>
<gene>
    <name evidence="2" type="ORF">AAFF_G00434340</name>
</gene>
<name>A0AAD7S857_9TELE</name>
<comment type="caution">
    <text evidence="2">The sequence shown here is derived from an EMBL/GenBank/DDBJ whole genome shotgun (WGS) entry which is preliminary data.</text>
</comment>
<protein>
    <submittedName>
        <fullName evidence="2">Uncharacterized protein</fullName>
    </submittedName>
</protein>
<evidence type="ECO:0000313" key="2">
    <source>
        <dbReference type="EMBL" id="KAJ8397745.1"/>
    </source>
</evidence>
<feature type="region of interest" description="Disordered" evidence="1">
    <location>
        <begin position="58"/>
        <end position="77"/>
    </location>
</feature>
<proteinExistence type="predicted"/>
<feature type="region of interest" description="Disordered" evidence="1">
    <location>
        <begin position="1"/>
        <end position="45"/>
    </location>
</feature>
<dbReference type="AlphaFoldDB" id="A0AAD7S857"/>
<evidence type="ECO:0000256" key="1">
    <source>
        <dbReference type="SAM" id="MobiDB-lite"/>
    </source>
</evidence>
<sequence length="77" mass="7835">MVSPDNRAGLDAVSSNEDEDKRLPPVMEGAGWKLSPRPSAPVAGGSVIQAAPADRDSSTLGYIAGTELSGRTSDPGP</sequence>
<reference evidence="2" key="1">
    <citation type="journal article" date="2023" name="Science">
        <title>Genome structures resolve the early diversification of teleost fishes.</title>
        <authorList>
            <person name="Parey E."/>
            <person name="Louis A."/>
            <person name="Montfort J."/>
            <person name="Bouchez O."/>
            <person name="Roques C."/>
            <person name="Iampietro C."/>
            <person name="Lluch J."/>
            <person name="Castinel A."/>
            <person name="Donnadieu C."/>
            <person name="Desvignes T."/>
            <person name="Floi Bucao C."/>
            <person name="Jouanno E."/>
            <person name="Wen M."/>
            <person name="Mejri S."/>
            <person name="Dirks R."/>
            <person name="Jansen H."/>
            <person name="Henkel C."/>
            <person name="Chen W.J."/>
            <person name="Zahm M."/>
            <person name="Cabau C."/>
            <person name="Klopp C."/>
            <person name="Thompson A.W."/>
            <person name="Robinson-Rechavi M."/>
            <person name="Braasch I."/>
            <person name="Lecointre G."/>
            <person name="Bobe J."/>
            <person name="Postlethwait J.H."/>
            <person name="Berthelot C."/>
            <person name="Roest Crollius H."/>
            <person name="Guiguen Y."/>
        </authorList>
    </citation>
    <scope>NUCLEOTIDE SEQUENCE</scope>
    <source>
        <strain evidence="2">NC1722</strain>
    </source>
</reference>
<evidence type="ECO:0000313" key="3">
    <source>
        <dbReference type="Proteomes" id="UP001221898"/>
    </source>
</evidence>
<dbReference type="Proteomes" id="UP001221898">
    <property type="component" value="Unassembled WGS sequence"/>
</dbReference>
<dbReference type="EMBL" id="JAINUG010000095">
    <property type="protein sequence ID" value="KAJ8397745.1"/>
    <property type="molecule type" value="Genomic_DNA"/>
</dbReference>
<keyword evidence="3" id="KW-1185">Reference proteome</keyword>